<keyword evidence="3" id="KW-1185">Reference proteome</keyword>
<dbReference type="PANTHER" id="PTHR47515:SF2">
    <property type="entry name" value="INTEGRASE CORE DOMAIN PROTEIN"/>
    <property type="match status" value="1"/>
</dbReference>
<dbReference type="PROSITE" id="PS50994">
    <property type="entry name" value="INTEGRASE"/>
    <property type="match status" value="1"/>
</dbReference>
<organism evidence="2 3">
    <name type="scientific">Orbus sasakiae</name>
    <dbReference type="NCBI Taxonomy" id="1078475"/>
    <lineage>
        <taxon>Bacteria</taxon>
        <taxon>Pseudomonadati</taxon>
        <taxon>Pseudomonadota</taxon>
        <taxon>Gammaproteobacteria</taxon>
        <taxon>Orbales</taxon>
        <taxon>Orbaceae</taxon>
        <taxon>Orbus</taxon>
    </lineage>
</organism>
<reference evidence="3" key="1">
    <citation type="journal article" date="2019" name="Int. J. Syst. Evol. Microbiol.">
        <title>The Global Catalogue of Microorganisms (GCM) 10K type strain sequencing project: providing services to taxonomists for standard genome sequencing and annotation.</title>
        <authorList>
            <consortium name="The Broad Institute Genomics Platform"/>
            <consortium name="The Broad Institute Genome Sequencing Center for Infectious Disease"/>
            <person name="Wu L."/>
            <person name="Ma J."/>
        </authorList>
    </citation>
    <scope>NUCLEOTIDE SEQUENCE [LARGE SCALE GENOMIC DNA]</scope>
    <source>
        <strain evidence="3">JCM 18050</strain>
    </source>
</reference>
<sequence length="92" mass="11080">MSTTLDINPKITLCFIQPGNPQQNAYIERFNRTVHYDWLSHYIYNEISELQDKATRWLWTYNHERPNMGIGWITPMQKLKLIQQQNSTPNFH</sequence>
<accession>A0ABP9N4C1</accession>
<evidence type="ECO:0000259" key="1">
    <source>
        <dbReference type="PROSITE" id="PS50994"/>
    </source>
</evidence>
<dbReference type="SUPFAM" id="SSF53098">
    <property type="entry name" value="Ribonuclease H-like"/>
    <property type="match status" value="1"/>
</dbReference>
<dbReference type="InterPro" id="IPR036397">
    <property type="entry name" value="RNaseH_sf"/>
</dbReference>
<dbReference type="InterPro" id="IPR001584">
    <property type="entry name" value="Integrase_cat-core"/>
</dbReference>
<evidence type="ECO:0000313" key="2">
    <source>
        <dbReference type="EMBL" id="GAA5107636.1"/>
    </source>
</evidence>
<evidence type="ECO:0000313" key="3">
    <source>
        <dbReference type="Proteomes" id="UP001500171"/>
    </source>
</evidence>
<dbReference type="Gene3D" id="3.30.420.10">
    <property type="entry name" value="Ribonuclease H-like superfamily/Ribonuclease H"/>
    <property type="match status" value="1"/>
</dbReference>
<dbReference type="Pfam" id="PF13683">
    <property type="entry name" value="rve_3"/>
    <property type="match status" value="1"/>
</dbReference>
<comment type="caution">
    <text evidence="2">The sequence shown here is derived from an EMBL/GenBank/DDBJ whole genome shotgun (WGS) entry which is preliminary data.</text>
</comment>
<name>A0ABP9N4C1_9GAMM</name>
<protein>
    <recommendedName>
        <fullName evidence="1">Integrase catalytic domain-containing protein</fullName>
    </recommendedName>
</protein>
<dbReference type="InterPro" id="IPR012337">
    <property type="entry name" value="RNaseH-like_sf"/>
</dbReference>
<dbReference type="Proteomes" id="UP001500171">
    <property type="component" value="Unassembled WGS sequence"/>
</dbReference>
<dbReference type="PANTHER" id="PTHR47515">
    <property type="entry name" value="LOW CALCIUM RESPONSE LOCUS PROTEIN T"/>
    <property type="match status" value="1"/>
</dbReference>
<dbReference type="EMBL" id="BAABHY010000001">
    <property type="protein sequence ID" value="GAA5107636.1"/>
    <property type="molecule type" value="Genomic_DNA"/>
</dbReference>
<gene>
    <name evidence="2" type="ORF">GCM10023211_08980</name>
</gene>
<feature type="domain" description="Integrase catalytic" evidence="1">
    <location>
        <begin position="1"/>
        <end position="83"/>
    </location>
</feature>
<proteinExistence type="predicted"/>